<gene>
    <name evidence="8" type="ORF">CC77DRAFT_1013299</name>
</gene>
<feature type="compositionally biased region" description="Polar residues" evidence="5">
    <location>
        <begin position="8"/>
        <end position="19"/>
    </location>
</feature>
<sequence>MDDIHAPTVSSGPTSSGYSNGIAKEQLTLQELMAEKDRVEAELKALGQVLDSHGVRMSTGLTTLDGFPRSDIDVPQIRTTRARIIRLKNDYKDLMSRIEKGLHEHHARLQEQASAPATTNGAQAELSAPPAAIEAPFAKVNSVVADSPAATAGLQVGDTITKFGWVDWTNHERLSRVAEAVSQNEGVRRQYTGYLQHCVHEAYSIQIPITVKALRPNPSGGPAETVQMQLTPRRNWGGRGLLGCHLLPM</sequence>
<evidence type="ECO:0000256" key="5">
    <source>
        <dbReference type="SAM" id="MobiDB-lite"/>
    </source>
</evidence>
<evidence type="ECO:0000256" key="2">
    <source>
        <dbReference type="ARBA" id="ARBA00023186"/>
    </source>
</evidence>
<evidence type="ECO:0000313" key="9">
    <source>
        <dbReference type="Proteomes" id="UP000077248"/>
    </source>
</evidence>
<dbReference type="OMA" id="DWGGRGM"/>
<evidence type="ECO:0000313" key="8">
    <source>
        <dbReference type="EMBL" id="OAG15363.1"/>
    </source>
</evidence>
<dbReference type="FunFam" id="2.30.42.10:FF:000107">
    <property type="entry name" value="26S proteasome non-ATPase regulatory subunit 9"/>
    <property type="match status" value="1"/>
</dbReference>
<evidence type="ECO:0000256" key="3">
    <source>
        <dbReference type="ARBA" id="ARBA00068021"/>
    </source>
</evidence>
<dbReference type="PANTHER" id="PTHR12651:SF1">
    <property type="entry name" value="26S PROTEASOME NON-ATPASE REGULATORY SUBUNIT 9"/>
    <property type="match status" value="1"/>
</dbReference>
<feature type="compositionally biased region" description="Polar residues" evidence="5">
    <location>
        <begin position="111"/>
        <end position="122"/>
    </location>
</feature>
<dbReference type="KEGG" id="aalt:CC77DRAFT_1013299"/>
<dbReference type="AlphaFoldDB" id="A0A177D6J7"/>
<accession>A0A177D6J7</accession>
<dbReference type="GO" id="GO:0005634">
    <property type="term" value="C:nucleus"/>
    <property type="evidence" value="ECO:0007669"/>
    <property type="project" value="TreeGrafter"/>
</dbReference>
<keyword evidence="8" id="KW-0647">Proteasome</keyword>
<feature type="domain" description="Nas2 N-terminal" evidence="7">
    <location>
        <begin position="29"/>
        <end position="107"/>
    </location>
</feature>
<dbReference type="InterPro" id="IPR036034">
    <property type="entry name" value="PDZ_sf"/>
</dbReference>
<dbReference type="SUPFAM" id="SSF50156">
    <property type="entry name" value="PDZ domain-like"/>
    <property type="match status" value="1"/>
</dbReference>
<feature type="region of interest" description="Disordered" evidence="5">
    <location>
        <begin position="106"/>
        <end position="126"/>
    </location>
</feature>
<dbReference type="GO" id="GO:0005737">
    <property type="term" value="C:cytoplasm"/>
    <property type="evidence" value="ECO:0007669"/>
    <property type="project" value="TreeGrafter"/>
</dbReference>
<keyword evidence="4" id="KW-0175">Coiled coil</keyword>
<dbReference type="EMBL" id="KV441494">
    <property type="protein sequence ID" value="OAG15363.1"/>
    <property type="molecule type" value="Genomic_DNA"/>
</dbReference>
<feature type="coiled-coil region" evidence="4">
    <location>
        <begin position="22"/>
        <end position="49"/>
    </location>
</feature>
<evidence type="ECO:0000259" key="7">
    <source>
        <dbReference type="Pfam" id="PF18265"/>
    </source>
</evidence>
<proteinExistence type="inferred from homology"/>
<dbReference type="Pfam" id="PF17820">
    <property type="entry name" value="PDZ_6"/>
    <property type="match status" value="1"/>
</dbReference>
<comment type="similarity">
    <text evidence="1">Belongs to the proteasome subunit p27 family.</text>
</comment>
<dbReference type="GO" id="GO:0000502">
    <property type="term" value="C:proteasome complex"/>
    <property type="evidence" value="ECO:0007669"/>
    <property type="project" value="UniProtKB-KW"/>
</dbReference>
<dbReference type="VEuPathDB" id="FungiDB:CC77DRAFT_1013299"/>
<feature type="region of interest" description="Disordered" evidence="5">
    <location>
        <begin position="1"/>
        <end position="20"/>
    </location>
</feature>
<dbReference type="GeneID" id="29109418"/>
<dbReference type="Gene3D" id="6.10.140.1710">
    <property type="match status" value="1"/>
</dbReference>
<evidence type="ECO:0000256" key="4">
    <source>
        <dbReference type="SAM" id="Coils"/>
    </source>
</evidence>
<name>A0A177D6J7_ALTAL</name>
<dbReference type="InterPro" id="IPR035269">
    <property type="entry name" value="PSMD9"/>
</dbReference>
<protein>
    <recommendedName>
        <fullName evidence="3">Probable 26S proteasome regulatory subunit p27</fullName>
    </recommendedName>
</protein>
<evidence type="ECO:0000256" key="1">
    <source>
        <dbReference type="ARBA" id="ARBA00005256"/>
    </source>
</evidence>
<dbReference type="RefSeq" id="XP_018380784.1">
    <property type="nucleotide sequence ID" value="XM_018523824.1"/>
</dbReference>
<reference evidence="8 9" key="1">
    <citation type="submission" date="2016-05" db="EMBL/GenBank/DDBJ databases">
        <title>Comparative analysis of secretome profiles of manganese(II)-oxidizing ascomycete fungi.</title>
        <authorList>
            <consortium name="DOE Joint Genome Institute"/>
            <person name="Zeiner C.A."/>
            <person name="Purvine S.O."/>
            <person name="Zink E.M."/>
            <person name="Wu S."/>
            <person name="Pasa-Tolic L."/>
            <person name="Chaput D.L."/>
            <person name="Haridas S."/>
            <person name="Grigoriev I.V."/>
            <person name="Santelli C.M."/>
            <person name="Hansel C.M."/>
        </authorList>
    </citation>
    <scope>NUCLEOTIDE SEQUENCE [LARGE SCALE GENOMIC DNA]</scope>
    <source>
        <strain evidence="8 9">SRC1lrK2f</strain>
    </source>
</reference>
<keyword evidence="9" id="KW-1185">Reference proteome</keyword>
<dbReference type="InterPro" id="IPR041489">
    <property type="entry name" value="PDZ_6"/>
</dbReference>
<dbReference type="PANTHER" id="PTHR12651">
    <property type="entry name" value="26S PROTEASOME NON-ATPASE REGULATORY SUBUNIT 9"/>
    <property type="match status" value="1"/>
</dbReference>
<keyword evidence="2" id="KW-0143">Chaperone</keyword>
<dbReference type="Pfam" id="PF18265">
    <property type="entry name" value="Nas2_N"/>
    <property type="match status" value="1"/>
</dbReference>
<dbReference type="InterPro" id="IPR040815">
    <property type="entry name" value="Nas2_N"/>
</dbReference>
<dbReference type="Gene3D" id="2.30.42.10">
    <property type="match status" value="1"/>
</dbReference>
<dbReference type="STRING" id="5599.A0A177D6J7"/>
<dbReference type="GO" id="GO:0070682">
    <property type="term" value="P:proteasome regulatory particle assembly"/>
    <property type="evidence" value="ECO:0007669"/>
    <property type="project" value="InterPro"/>
</dbReference>
<feature type="domain" description="PDZ" evidence="6">
    <location>
        <begin position="140"/>
        <end position="186"/>
    </location>
</feature>
<dbReference type="Proteomes" id="UP000077248">
    <property type="component" value="Unassembled WGS sequence"/>
</dbReference>
<organism evidence="8 9">
    <name type="scientific">Alternaria alternata</name>
    <name type="common">Alternaria rot fungus</name>
    <name type="synonym">Torula alternata</name>
    <dbReference type="NCBI Taxonomy" id="5599"/>
    <lineage>
        <taxon>Eukaryota</taxon>
        <taxon>Fungi</taxon>
        <taxon>Dikarya</taxon>
        <taxon>Ascomycota</taxon>
        <taxon>Pezizomycotina</taxon>
        <taxon>Dothideomycetes</taxon>
        <taxon>Pleosporomycetidae</taxon>
        <taxon>Pleosporales</taxon>
        <taxon>Pleosporineae</taxon>
        <taxon>Pleosporaceae</taxon>
        <taxon>Alternaria</taxon>
        <taxon>Alternaria sect. Alternaria</taxon>
        <taxon>Alternaria alternata complex</taxon>
    </lineage>
</organism>
<evidence type="ECO:0000259" key="6">
    <source>
        <dbReference type="Pfam" id="PF17820"/>
    </source>
</evidence>